<evidence type="ECO:0000256" key="1">
    <source>
        <dbReference type="SAM" id="SignalP"/>
    </source>
</evidence>
<feature type="chain" id="PRO_5047263668" evidence="1">
    <location>
        <begin position="24"/>
        <end position="334"/>
    </location>
</feature>
<keyword evidence="3" id="KW-1185">Reference proteome</keyword>
<dbReference type="SUPFAM" id="SSF51445">
    <property type="entry name" value="(Trans)glycosidases"/>
    <property type="match status" value="1"/>
</dbReference>
<reference evidence="3" key="1">
    <citation type="journal article" date="2019" name="Int. J. Syst. Evol. Microbiol.">
        <title>The Global Catalogue of Microorganisms (GCM) 10K type strain sequencing project: providing services to taxonomists for standard genome sequencing and annotation.</title>
        <authorList>
            <consortium name="The Broad Institute Genomics Platform"/>
            <consortium name="The Broad Institute Genome Sequencing Center for Infectious Disease"/>
            <person name="Wu L."/>
            <person name="Ma J."/>
        </authorList>
    </citation>
    <scope>NUCLEOTIDE SEQUENCE [LARGE SCALE GENOMIC DNA]</scope>
    <source>
        <strain evidence="3">CGMCC 4.7682</strain>
    </source>
</reference>
<evidence type="ECO:0000313" key="3">
    <source>
        <dbReference type="Proteomes" id="UP001595764"/>
    </source>
</evidence>
<comment type="caution">
    <text evidence="2">The sequence shown here is derived from an EMBL/GenBank/DDBJ whole genome shotgun (WGS) entry which is preliminary data.</text>
</comment>
<dbReference type="EMBL" id="JBHRWI010000076">
    <property type="protein sequence ID" value="MFC3517157.1"/>
    <property type="molecule type" value="Genomic_DNA"/>
</dbReference>
<feature type="signal peptide" evidence="1">
    <location>
        <begin position="1"/>
        <end position="23"/>
    </location>
</feature>
<organism evidence="2 3">
    <name type="scientific">Amycolatopsis halotolerans</name>
    <dbReference type="NCBI Taxonomy" id="330083"/>
    <lineage>
        <taxon>Bacteria</taxon>
        <taxon>Bacillati</taxon>
        <taxon>Actinomycetota</taxon>
        <taxon>Actinomycetes</taxon>
        <taxon>Pseudonocardiales</taxon>
        <taxon>Pseudonocardiaceae</taxon>
        <taxon>Amycolatopsis</taxon>
    </lineage>
</organism>
<proteinExistence type="predicted"/>
<accession>A0ABV7QZ20</accession>
<dbReference type="Gene3D" id="3.20.20.80">
    <property type="entry name" value="Glycosidases"/>
    <property type="match status" value="1"/>
</dbReference>
<dbReference type="InterPro" id="IPR017853">
    <property type="entry name" value="GH"/>
</dbReference>
<dbReference type="RefSeq" id="WP_377869853.1">
    <property type="nucleotide sequence ID" value="NZ_JBHMAY010000016.1"/>
</dbReference>
<name>A0ABV7QZ20_9PSEU</name>
<protein>
    <submittedName>
        <fullName evidence="2">Uncharacterized protein</fullName>
    </submittedName>
</protein>
<dbReference type="Proteomes" id="UP001595764">
    <property type="component" value="Unassembled WGS sequence"/>
</dbReference>
<sequence length="334" mass="35983">MNKIRTAAAAAALVAGFAVLAPAAADATTSPLTFGIYPGGYAGGGSTTGKPDNPAQIRKALAQLQSGRQPFLLRDYLGCGTAFPDDEMRYLAPGRRLDVVLGYSGESMPEWQTCVENTVHRYGPVADTISVTLEQNVVPKPNGDTALVQGVIAGKKTADRDGFHRLQIGFDEVAYTKPFTQFWQHLAELGGTEFSRSVGFVGIDLYPDAGLPGIPPQSDLAGFVHQTLHNVRTQEMPIAGLGRDIPIRVSENGWATHTAERAPADQARALTTEILAINQDRVTENVASYEMFDLRDDVTGSASPFDNFGLMTDDYAPKPMYWLHRGLISALGRS</sequence>
<gene>
    <name evidence="2" type="ORF">ACFORO_43830</name>
</gene>
<evidence type="ECO:0000313" key="2">
    <source>
        <dbReference type="EMBL" id="MFC3517157.1"/>
    </source>
</evidence>
<keyword evidence="1" id="KW-0732">Signal</keyword>